<protein>
    <recommendedName>
        <fullName evidence="3">DUF433 domain-containing protein</fullName>
    </recommendedName>
</protein>
<gene>
    <name evidence="1" type="ORF">AS156_30335</name>
</gene>
<reference evidence="1 2" key="1">
    <citation type="submission" date="2015-11" db="EMBL/GenBank/DDBJ databases">
        <title>Draft Genome Sequence of the Strain BR 10303 (Bradyrhizobium sp.) isolated from nodules of Centrolobium paraense.</title>
        <authorList>
            <person name="Zelli J.E."/>
            <person name="Simoes-Araujo J.L."/>
            <person name="Barauna A.C."/>
            <person name="Silva K."/>
        </authorList>
    </citation>
    <scope>NUCLEOTIDE SEQUENCE [LARGE SCALE GENOMIC DNA]</scope>
    <source>
        <strain evidence="1 2">BR 10303</strain>
    </source>
</reference>
<dbReference type="Proteomes" id="UP000057737">
    <property type="component" value="Unassembled WGS sequence"/>
</dbReference>
<proteinExistence type="predicted"/>
<organism evidence="1 2">
    <name type="scientific">Bradyrhizobium macuxiense</name>
    <dbReference type="NCBI Taxonomy" id="1755647"/>
    <lineage>
        <taxon>Bacteria</taxon>
        <taxon>Pseudomonadati</taxon>
        <taxon>Pseudomonadota</taxon>
        <taxon>Alphaproteobacteria</taxon>
        <taxon>Hyphomicrobiales</taxon>
        <taxon>Nitrobacteraceae</taxon>
        <taxon>Bradyrhizobium</taxon>
    </lineage>
</organism>
<name>A0A125QA95_9BRAD</name>
<comment type="caution">
    <text evidence="1">The sequence shown here is derived from an EMBL/GenBank/DDBJ whole genome shotgun (WGS) entry which is preliminary data.</text>
</comment>
<evidence type="ECO:0000313" key="1">
    <source>
        <dbReference type="EMBL" id="KWV59825.1"/>
    </source>
</evidence>
<dbReference type="EMBL" id="LNCU01000025">
    <property type="protein sequence ID" value="KWV59825.1"/>
    <property type="molecule type" value="Genomic_DNA"/>
</dbReference>
<evidence type="ECO:0008006" key="3">
    <source>
        <dbReference type="Google" id="ProtNLM"/>
    </source>
</evidence>
<accession>A0A125QA95</accession>
<evidence type="ECO:0000313" key="2">
    <source>
        <dbReference type="Proteomes" id="UP000057737"/>
    </source>
</evidence>
<keyword evidence="2" id="KW-1185">Reference proteome</keyword>
<sequence>MRKTSDPDLLESGIYTIPEVAELVQAPQEIVRVWVEGHTGKQVAVIDNQLGRVGGKVAVSFTNLMELRFVATFASAGVGLREIRKIMDEVKQTLEHPHPFATHTIFKTDGKKIVAEIAQRNGVSIYDLRTKNFEMLAVVMKSLKDDVAYDPQGDAISWRPRPKIAPNVIVHPHFSFGRPVLKDSRIPTATLAQSAKVEGSAAFVADIFDVPERQVREAIRFEQELRKAA</sequence>
<dbReference type="AlphaFoldDB" id="A0A125QA95"/>